<proteinExistence type="predicted"/>
<keyword evidence="2" id="KW-1185">Reference proteome</keyword>
<dbReference type="RefSeq" id="WP_114495402.1">
    <property type="nucleotide sequence ID" value="NZ_QPJW01000001.1"/>
</dbReference>
<name>A0A369BS85_9BACL</name>
<sequence length="329" mass="36827">MKITDWAIIFVLIVGPLLWISSWDTEHLREANRLQIRYTASLRTAAQDAGVSLNRNELQAYESGYRSDKFMRADKEAALSVLMNTLGINFGIIDDPLALKALMLYIPAVVVIDYDGYFIYAMEESTGEDGDHVEEHRWRPKKPFIYRDSDGNSLAFTLDQQITVIDPVTGERVSGLRNTLASSLSIPLLRNADTFEQVRRTTIVHSIEDELGEVINTHNRVARKLGVHYTFTLPVIPQEDWNNTIDDVGILVFLQGIPAGNKYYNNYALGGGRLVKNKPVFGGKNPDSGVKYASEKSCQLPYLQDEVFGNARDAAAAGYFEAVCREEAP</sequence>
<reference evidence="1 2" key="1">
    <citation type="submission" date="2018-07" db="EMBL/GenBank/DDBJ databases">
        <title>Genomic Encyclopedia of Type Strains, Phase III (KMG-III): the genomes of soil and plant-associated and newly described type strains.</title>
        <authorList>
            <person name="Whitman W."/>
        </authorList>
    </citation>
    <scope>NUCLEOTIDE SEQUENCE [LARGE SCALE GENOMIC DNA]</scope>
    <source>
        <strain evidence="1 2">CECT 8333</strain>
    </source>
</reference>
<dbReference type="Proteomes" id="UP000253090">
    <property type="component" value="Unassembled WGS sequence"/>
</dbReference>
<dbReference type="EMBL" id="QPJW01000001">
    <property type="protein sequence ID" value="RCX23538.1"/>
    <property type="molecule type" value="Genomic_DNA"/>
</dbReference>
<evidence type="ECO:0000313" key="1">
    <source>
        <dbReference type="EMBL" id="RCX23538.1"/>
    </source>
</evidence>
<gene>
    <name evidence="1" type="ORF">DFP94_1011137</name>
</gene>
<protein>
    <submittedName>
        <fullName evidence="1">Uncharacterized protein</fullName>
    </submittedName>
</protein>
<accession>A0A369BS85</accession>
<organism evidence="1 2">
    <name type="scientific">Fontibacillus phaseoli</name>
    <dbReference type="NCBI Taxonomy" id="1416533"/>
    <lineage>
        <taxon>Bacteria</taxon>
        <taxon>Bacillati</taxon>
        <taxon>Bacillota</taxon>
        <taxon>Bacilli</taxon>
        <taxon>Bacillales</taxon>
        <taxon>Paenibacillaceae</taxon>
        <taxon>Fontibacillus</taxon>
    </lineage>
</organism>
<comment type="caution">
    <text evidence="1">The sequence shown here is derived from an EMBL/GenBank/DDBJ whole genome shotgun (WGS) entry which is preliminary data.</text>
</comment>
<dbReference type="OrthoDB" id="1985886at2"/>
<evidence type="ECO:0000313" key="2">
    <source>
        <dbReference type="Proteomes" id="UP000253090"/>
    </source>
</evidence>
<dbReference type="AlphaFoldDB" id="A0A369BS85"/>